<feature type="repeat" description="PPR" evidence="2">
    <location>
        <begin position="411"/>
        <end position="445"/>
    </location>
</feature>
<evidence type="ECO:0000256" key="1">
    <source>
        <dbReference type="ARBA" id="ARBA00022737"/>
    </source>
</evidence>
<accession>A0A5K1CGB0</accession>
<dbReference type="InterPro" id="IPR011990">
    <property type="entry name" value="TPR-like_helical_dom_sf"/>
</dbReference>
<dbReference type="InterPro" id="IPR046848">
    <property type="entry name" value="E_motif"/>
</dbReference>
<dbReference type="FunFam" id="1.25.40.10:FF:000344">
    <property type="entry name" value="Pentatricopeptide repeat-containing protein"/>
    <property type="match status" value="1"/>
</dbReference>
<dbReference type="Gramene" id="NC4G0047850.1">
    <property type="protein sequence ID" value="NC4G0047850.1:cds"/>
    <property type="gene ID" value="NC4G0047850"/>
</dbReference>
<keyword evidence="1" id="KW-0677">Repeat</keyword>
<dbReference type="PANTHER" id="PTHR47926">
    <property type="entry name" value="PENTATRICOPEPTIDE REPEAT-CONTAINING PROTEIN"/>
    <property type="match status" value="1"/>
</dbReference>
<sequence>MIATLGHQPYRDPHQVCSFFLQRITGITQLNQILAFFFTNGLHNSDSLPVKLVSYCSSIRRMDVASTLFNQIPRPSAFLWTTMIRSYTENGPYDQSILLFIRMRRKLVPPNHLTFPFVLKGCSRMLAVHEGQQIHTNIFKFGFSSDLYVGNTLIDMYGRCKSIEAARQAFDEMPYRDLVADTAMITAYCMCGLTEEARSIFEDVSEVKDVVLWSAMIGGYVQNGKLGEALALFDRMRSRRVKPNFVTMVSVVSACAQAGNIEEGRRMHEFMVESRMEINVVISTCLMDMYIKGGLLDEAIELFERIPRKDVVAWNALISGLSKNGHATKALGLFRKMKDSSVLPNAVTLVAALSSCAQLGAVSEGMAIHELVRKMGLGLDLMVATALLDMYAKCGCMGKMQHVFDAMPQKDVVSWSALINGYAILGYSQEALLMFTKMLDEGVVPNSITFLAVLSACSHAGLIREGQEYFASMRRDYFIEPRMEHYACMVDLFARARLLDLAKEIINKMPFEPGASVWGSLLNACLINKNVDIAEWAMQHLVQLEPRNDGNYVVLSNIYAAAGRWEDAERIRTALREHARQKNPGCSWIEVEGHMHEFLVGDISHPLSSHIYGMVDLLVEQLKMESCFQQKNCVSR</sequence>
<feature type="repeat" description="PPR" evidence="2">
    <location>
        <begin position="279"/>
        <end position="309"/>
    </location>
</feature>
<dbReference type="Gene3D" id="1.25.40.10">
    <property type="entry name" value="Tetratricopeptide repeat domain"/>
    <property type="match status" value="4"/>
</dbReference>
<evidence type="ECO:0000256" key="2">
    <source>
        <dbReference type="PROSITE-ProRule" id="PRU00708"/>
    </source>
</evidence>
<evidence type="ECO:0000313" key="3">
    <source>
        <dbReference type="EMBL" id="VVW26646.1"/>
    </source>
</evidence>
<proteinExistence type="predicted"/>
<dbReference type="InterPro" id="IPR002885">
    <property type="entry name" value="PPR_rpt"/>
</dbReference>
<dbReference type="Pfam" id="PF13041">
    <property type="entry name" value="PPR_2"/>
    <property type="match status" value="3"/>
</dbReference>
<dbReference type="PROSITE" id="PS51375">
    <property type="entry name" value="PPR"/>
    <property type="match status" value="7"/>
</dbReference>
<name>A0A5K1CGB0_9MAGN</name>
<gene>
    <name evidence="3" type="ORF">NYM_LOCUS17434</name>
</gene>
<evidence type="ECO:0008006" key="4">
    <source>
        <dbReference type="Google" id="ProtNLM"/>
    </source>
</evidence>
<feature type="repeat" description="PPR" evidence="2">
    <location>
        <begin position="209"/>
        <end position="243"/>
    </location>
</feature>
<dbReference type="FunFam" id="1.25.40.10:FF:000366">
    <property type="entry name" value="Pentatricopeptide (PPR) repeat-containing protein"/>
    <property type="match status" value="1"/>
</dbReference>
<dbReference type="FunFam" id="1.25.40.10:FF:000348">
    <property type="entry name" value="Pentatricopeptide repeat-containing protein chloroplastic"/>
    <property type="match status" value="1"/>
</dbReference>
<protein>
    <recommendedName>
        <fullName evidence="4">Pentacotripeptide-repeat region of PRORP domain-containing protein</fullName>
    </recommendedName>
</protein>
<dbReference type="NCBIfam" id="TIGR00756">
    <property type="entry name" value="PPR"/>
    <property type="match status" value="4"/>
</dbReference>
<dbReference type="GO" id="GO:0009451">
    <property type="term" value="P:RNA modification"/>
    <property type="evidence" value="ECO:0007669"/>
    <property type="project" value="InterPro"/>
</dbReference>
<dbReference type="InterPro" id="IPR046960">
    <property type="entry name" value="PPR_At4g14850-like_plant"/>
</dbReference>
<feature type="repeat" description="PPR" evidence="2">
    <location>
        <begin position="146"/>
        <end position="180"/>
    </location>
</feature>
<feature type="repeat" description="PPR" evidence="2">
    <location>
        <begin position="76"/>
        <end position="110"/>
    </location>
</feature>
<dbReference type="SUPFAM" id="SSF48452">
    <property type="entry name" value="TPR-like"/>
    <property type="match status" value="1"/>
</dbReference>
<dbReference type="GO" id="GO:0003723">
    <property type="term" value="F:RNA binding"/>
    <property type="evidence" value="ECO:0007669"/>
    <property type="project" value="InterPro"/>
</dbReference>
<organism evidence="3">
    <name type="scientific">Nymphaea colorata</name>
    <name type="common">pocket water lily</name>
    <dbReference type="NCBI Taxonomy" id="210225"/>
    <lineage>
        <taxon>Eukaryota</taxon>
        <taxon>Viridiplantae</taxon>
        <taxon>Streptophyta</taxon>
        <taxon>Embryophyta</taxon>
        <taxon>Tracheophyta</taxon>
        <taxon>Spermatophyta</taxon>
        <taxon>Magnoliopsida</taxon>
        <taxon>Nymphaeales</taxon>
        <taxon>Nymphaeaceae</taxon>
        <taxon>Nymphaea</taxon>
    </lineage>
</organism>
<reference evidence="3" key="1">
    <citation type="submission" date="2019-09" db="EMBL/GenBank/DDBJ databases">
        <authorList>
            <person name="Zhang L."/>
        </authorList>
    </citation>
    <scope>NUCLEOTIDE SEQUENCE</scope>
</reference>
<dbReference type="EMBL" id="LR721782">
    <property type="protein sequence ID" value="VVW26646.1"/>
    <property type="molecule type" value="Genomic_DNA"/>
</dbReference>
<feature type="repeat" description="PPR" evidence="2">
    <location>
        <begin position="310"/>
        <end position="344"/>
    </location>
</feature>
<feature type="repeat" description="PPR" evidence="2">
    <location>
        <begin position="244"/>
        <end position="278"/>
    </location>
</feature>
<dbReference type="OrthoDB" id="1928216at2759"/>
<dbReference type="AlphaFoldDB" id="A0A5K1CGB0"/>
<dbReference type="OMA" id="PRDVVMW"/>
<dbReference type="Pfam" id="PF01535">
    <property type="entry name" value="PPR"/>
    <property type="match status" value="4"/>
</dbReference>
<dbReference type="Pfam" id="PF20431">
    <property type="entry name" value="E_motif"/>
    <property type="match status" value="1"/>
</dbReference>